<dbReference type="EMBL" id="HACA01013710">
    <property type="protein sequence ID" value="CDW31071.1"/>
    <property type="molecule type" value="Transcribed_RNA"/>
</dbReference>
<name>A0A0K2U0A2_LEPSM</name>
<sequence>SVVTHLNANIHQIIVLKNIETEFSNGASHTISKWKCDLLSNKTTL</sequence>
<organism evidence="1">
    <name type="scientific">Lepeophtheirus salmonis</name>
    <name type="common">Salmon louse</name>
    <name type="synonym">Caligus salmonis</name>
    <dbReference type="NCBI Taxonomy" id="72036"/>
    <lineage>
        <taxon>Eukaryota</taxon>
        <taxon>Metazoa</taxon>
        <taxon>Ecdysozoa</taxon>
        <taxon>Arthropoda</taxon>
        <taxon>Crustacea</taxon>
        <taxon>Multicrustacea</taxon>
        <taxon>Hexanauplia</taxon>
        <taxon>Copepoda</taxon>
        <taxon>Siphonostomatoida</taxon>
        <taxon>Caligidae</taxon>
        <taxon>Lepeophtheirus</taxon>
    </lineage>
</organism>
<evidence type="ECO:0000313" key="1">
    <source>
        <dbReference type="EMBL" id="CDW31071.1"/>
    </source>
</evidence>
<reference evidence="1" key="1">
    <citation type="submission" date="2014-05" db="EMBL/GenBank/DDBJ databases">
        <authorList>
            <person name="Chronopoulou M."/>
        </authorList>
    </citation>
    <scope>NUCLEOTIDE SEQUENCE</scope>
    <source>
        <tissue evidence="1">Whole organism</tissue>
    </source>
</reference>
<accession>A0A0K2U0A2</accession>
<protein>
    <submittedName>
        <fullName evidence="1">Uncharacterized protein</fullName>
    </submittedName>
</protein>
<feature type="non-terminal residue" evidence="1">
    <location>
        <position position="1"/>
    </location>
</feature>
<dbReference type="AlphaFoldDB" id="A0A0K2U0A2"/>
<proteinExistence type="predicted"/>